<dbReference type="InParanoid" id="A0A1Y2E390"/>
<comment type="caution">
    <text evidence="3">The sequence shown here is derived from an EMBL/GenBank/DDBJ whole genome shotgun (WGS) entry which is preliminary data.</text>
</comment>
<dbReference type="Proteomes" id="UP000193689">
    <property type="component" value="Unassembled WGS sequence"/>
</dbReference>
<dbReference type="EMBL" id="MCFJ01000005">
    <property type="protein sequence ID" value="ORY65992.1"/>
    <property type="molecule type" value="Genomic_DNA"/>
</dbReference>
<feature type="chain" id="PRO_5012508369" evidence="2">
    <location>
        <begin position="33"/>
        <end position="155"/>
    </location>
</feature>
<dbReference type="GeneID" id="63776144"/>
<gene>
    <name evidence="3" type="ORF">BCR38DRAFT_428957</name>
</gene>
<proteinExistence type="predicted"/>
<reference evidence="3 4" key="1">
    <citation type="submission" date="2016-07" db="EMBL/GenBank/DDBJ databases">
        <title>Pervasive Adenine N6-methylation of Active Genes in Fungi.</title>
        <authorList>
            <consortium name="DOE Joint Genome Institute"/>
            <person name="Mondo S.J."/>
            <person name="Dannebaum R.O."/>
            <person name="Kuo R.C."/>
            <person name="Labutti K."/>
            <person name="Haridas S."/>
            <person name="Kuo A."/>
            <person name="Salamov A."/>
            <person name="Ahrendt S.R."/>
            <person name="Lipzen A."/>
            <person name="Sullivan W."/>
            <person name="Andreopoulos W.B."/>
            <person name="Clum A."/>
            <person name="Lindquist E."/>
            <person name="Daum C."/>
            <person name="Ramamoorthy G.K."/>
            <person name="Gryganskyi A."/>
            <person name="Culley D."/>
            <person name="Magnuson J.K."/>
            <person name="James T.Y."/>
            <person name="O'Malley M.A."/>
            <person name="Stajich J.E."/>
            <person name="Spatafora J.W."/>
            <person name="Visel A."/>
            <person name="Grigoriev I.V."/>
        </authorList>
    </citation>
    <scope>NUCLEOTIDE SEQUENCE [LARGE SCALE GENOMIC DNA]</scope>
    <source>
        <strain evidence="3 4">CBS 129021</strain>
    </source>
</reference>
<organism evidence="3 4">
    <name type="scientific">Pseudomassariella vexata</name>
    <dbReference type="NCBI Taxonomy" id="1141098"/>
    <lineage>
        <taxon>Eukaryota</taxon>
        <taxon>Fungi</taxon>
        <taxon>Dikarya</taxon>
        <taxon>Ascomycota</taxon>
        <taxon>Pezizomycotina</taxon>
        <taxon>Sordariomycetes</taxon>
        <taxon>Xylariomycetidae</taxon>
        <taxon>Amphisphaeriales</taxon>
        <taxon>Pseudomassariaceae</taxon>
        <taxon>Pseudomassariella</taxon>
    </lineage>
</organism>
<dbReference type="RefSeq" id="XP_040716956.1">
    <property type="nucleotide sequence ID" value="XM_040859932.1"/>
</dbReference>
<feature type="region of interest" description="Disordered" evidence="1">
    <location>
        <begin position="95"/>
        <end position="124"/>
    </location>
</feature>
<evidence type="ECO:0000256" key="1">
    <source>
        <dbReference type="SAM" id="MobiDB-lite"/>
    </source>
</evidence>
<keyword evidence="2" id="KW-0732">Signal</keyword>
<accession>A0A1Y2E390</accession>
<sequence>MRMVRRSHASTRAPPLLPILLLSTSFATLAPADIALLPGSEPPTLAKVKRDSYSGACSEEGQWNCMANSWQRCGAGQWSEEMPCAEGTHCTPSGLTTNLQVQDDDDDGGSSGSSTSTASSAAALGTTTGSGTGIWRINWRFMAWGGAVGLWLTVR</sequence>
<dbReference type="AlphaFoldDB" id="A0A1Y2E390"/>
<evidence type="ECO:0000313" key="3">
    <source>
        <dbReference type="EMBL" id="ORY65992.1"/>
    </source>
</evidence>
<feature type="signal peptide" evidence="2">
    <location>
        <begin position="1"/>
        <end position="32"/>
    </location>
</feature>
<dbReference type="OrthoDB" id="2342176at2759"/>
<evidence type="ECO:0000313" key="4">
    <source>
        <dbReference type="Proteomes" id="UP000193689"/>
    </source>
</evidence>
<protein>
    <submittedName>
        <fullName evidence="3">Uncharacterized protein</fullName>
    </submittedName>
</protein>
<keyword evidence="4" id="KW-1185">Reference proteome</keyword>
<feature type="compositionally biased region" description="Low complexity" evidence="1">
    <location>
        <begin position="112"/>
        <end position="124"/>
    </location>
</feature>
<name>A0A1Y2E390_9PEZI</name>
<evidence type="ECO:0000256" key="2">
    <source>
        <dbReference type="SAM" id="SignalP"/>
    </source>
</evidence>